<protein>
    <submittedName>
        <fullName evidence="5">Uncharacterized protein</fullName>
    </submittedName>
</protein>
<evidence type="ECO:0000313" key="5">
    <source>
        <dbReference type="EMBL" id="RSL98600.1"/>
    </source>
</evidence>
<feature type="repeat" description="ANK" evidence="3">
    <location>
        <begin position="1055"/>
        <end position="1087"/>
    </location>
</feature>
<dbReference type="PROSITE" id="PS50297">
    <property type="entry name" value="ANK_REP_REGION"/>
    <property type="match status" value="2"/>
</dbReference>
<evidence type="ECO:0000256" key="2">
    <source>
        <dbReference type="ARBA" id="ARBA00023043"/>
    </source>
</evidence>
<dbReference type="SMART" id="SM00248">
    <property type="entry name" value="ANK"/>
    <property type="match status" value="7"/>
</dbReference>
<dbReference type="PANTHER" id="PTHR24126">
    <property type="entry name" value="ANKYRIN REPEAT, PH AND SEC7 DOMAIN CONTAINING PROTEIN SECG-RELATED"/>
    <property type="match status" value="1"/>
</dbReference>
<proteinExistence type="predicted"/>
<reference evidence="5 6" key="1">
    <citation type="submission" date="2017-06" db="EMBL/GenBank/DDBJ databases">
        <title>Cmopartive genomic analysis of Ambrosia Fusariam Clade fungi.</title>
        <authorList>
            <person name="Stajich J.E."/>
            <person name="Carrillo J."/>
            <person name="Kijimoto T."/>
            <person name="Eskalen A."/>
            <person name="O'Donnell K."/>
            <person name="Kasson M."/>
        </authorList>
    </citation>
    <scope>NUCLEOTIDE SEQUENCE [LARGE SCALE GENOMIC DNA]</scope>
    <source>
        <strain evidence="5 6">NRRL 20438</strain>
    </source>
</reference>
<comment type="caution">
    <text evidence="5">The sequence shown here is derived from an EMBL/GenBank/DDBJ whole genome shotgun (WGS) entry which is preliminary data.</text>
</comment>
<dbReference type="InterPro" id="IPR002110">
    <property type="entry name" value="Ankyrin_rpt"/>
</dbReference>
<feature type="repeat" description="ANK" evidence="3">
    <location>
        <begin position="1162"/>
        <end position="1188"/>
    </location>
</feature>
<dbReference type="PANTHER" id="PTHR24126:SF14">
    <property type="entry name" value="ANK_REP_REGION DOMAIN-CONTAINING PROTEIN"/>
    <property type="match status" value="1"/>
</dbReference>
<organism evidence="5 6">
    <name type="scientific">Fusarium ambrosium</name>
    <dbReference type="NCBI Taxonomy" id="131363"/>
    <lineage>
        <taxon>Eukaryota</taxon>
        <taxon>Fungi</taxon>
        <taxon>Dikarya</taxon>
        <taxon>Ascomycota</taxon>
        <taxon>Pezizomycotina</taxon>
        <taxon>Sordariomycetes</taxon>
        <taxon>Hypocreomycetidae</taxon>
        <taxon>Hypocreales</taxon>
        <taxon>Nectriaceae</taxon>
        <taxon>Fusarium</taxon>
        <taxon>Fusarium solani species complex</taxon>
    </lineage>
</organism>
<sequence length="1465" mass="167067">MSFFHAHTFPILRIWGTFRDVSPLPPDIWRPGSETWPLLDPPQYDVQLIHHDSKRGQVNLGDPRWFEGVEAFDTWNHRDLELSRQKVAENIPLRLDKFVSINGWNPVEQTVDFEAEKNTWVPVHLVLLHQPHSLRKMSPPPKALLLECIERYIQTFRQRDLCCSSAITEESKILSTHMNPTSPTIQTSSSGPPIHRRGRQRQRMRRDIIYHRVYQKTYMAEPTKPDVLPSSGMHNETFVREGNVKTRGRLKRRLRRDEEYGRKRTPELLVEDKSKAIEHEQPRTLGQREVQTHEQPFPNTTLKHLLAQRLNIPTTEVPRCLIAVTERVSFGDALIAIPIKREANKKRPMGYLFVPKEDLWFERDAPSSLHWATIPILADLWELEIPQDATQAKIRDSPAEEYWAKFSIRGCHWIKQHLYSLHLSHDTGWTGHWDWSYGCQTLISPDSGEGIYASEDEYCRQFLVLPPEKRVSDPTWEQQTAEWLKKVDENWYLCMLRWKTVKMQNMTAGVVGASLPHRPKALEDGLSTTGTGCSASPDSAENDLLSYEPTRAVDDETDPEQHITEFTNVAFQGKDFLMELDALTQMKYRSYVGPKNNGDVFYGARYLSLVSWPAQERLAQHVRKLSCDARKSRHVRAQALLQYSLYTFYGFGVPRNTEIGLAYFWQAAKAGSRQARAVVRRLFRSYGKDVPEELVANEWLAREAEAGSQWALKELEREDLVKFRAMLPHQAFREIIKSGESYTRYWLSPLTDSNKARKTWEELGSLFQQIKTELGVTIDGEERRLHTDETATAHHGSGSLINEFIQSAGLEWAVCFADCADVAMLLQFLATDNQVSLERVLRSSHLLTMSLLARRLDVVHLILDEMAVMMDQIRNPEPIPFSALQFIPDEEAGSIIAELVRVGVDVHGPGDVRALGAPIDNGHWHQESRGASMTPLRWAVENHRPAIVKALLDHGAEFPYLPDIRTNVDRFPEIFFRQQATIPVLDSPCYDVEILQMFLERHGGQCGGTVFCETPLGLIVAEPDGPQRRLRIGPLGCRENLFAVLDLLRGYQTDSDDEMFHAAVANGHLEVVEYLVLRGVSVELRCHGLTPILTAVLHGHRSIFDYLLGAGADLAAVTTRRGISAAHLIFWSPKPVEVEDYMLSELIKREIDVHTRGTPFGEKVSPLHLAVIGGRISAVATLLQHGADKLLVLGEEVMTSVVGASLTDWGIRRSKRFYKPWMEPWRDPVMVPIQGLTALGIVLRRWDMFTPEDALQLVQLLCTPSDDIRDFYVRPDIRQTAVHLACCHTVLVSAGVVEYILEQGRDAGLHVNIRDINGDTPLHYAAACGGGQRRLVLLGADAGARNEYGMTPTDVRFQAHGHITKSDPAARIDRVCIYEEKRDIDDMLQKNPSRRSPWATDSDGDSPVSRLWSQLEDGIFFRECWDIKAKKWRRFEEEIFLRVDVWREGSDFPYEGWLTEQKDST</sequence>
<dbReference type="PROSITE" id="PS50088">
    <property type="entry name" value="ANK_REPEAT"/>
    <property type="match status" value="3"/>
</dbReference>
<keyword evidence="1" id="KW-0677">Repeat</keyword>
<feature type="compositionally biased region" description="Polar residues" evidence="4">
    <location>
        <begin position="177"/>
        <end position="191"/>
    </location>
</feature>
<dbReference type="InterPro" id="IPR036770">
    <property type="entry name" value="Ankyrin_rpt-contain_sf"/>
</dbReference>
<evidence type="ECO:0000256" key="3">
    <source>
        <dbReference type="PROSITE-ProRule" id="PRU00023"/>
    </source>
</evidence>
<dbReference type="Gene3D" id="1.25.40.20">
    <property type="entry name" value="Ankyrin repeat-containing domain"/>
    <property type="match status" value="2"/>
</dbReference>
<keyword evidence="6" id="KW-1185">Reference proteome</keyword>
<evidence type="ECO:0000256" key="4">
    <source>
        <dbReference type="SAM" id="MobiDB-lite"/>
    </source>
</evidence>
<feature type="region of interest" description="Disordered" evidence="4">
    <location>
        <begin position="177"/>
        <end position="201"/>
    </location>
</feature>
<dbReference type="Proteomes" id="UP000288429">
    <property type="component" value="Unassembled WGS sequence"/>
</dbReference>
<feature type="repeat" description="ANK" evidence="3">
    <location>
        <begin position="1087"/>
        <end position="1119"/>
    </location>
</feature>
<dbReference type="SUPFAM" id="SSF48403">
    <property type="entry name" value="Ankyrin repeat"/>
    <property type="match status" value="1"/>
</dbReference>
<keyword evidence="2 3" id="KW-0040">ANK repeat</keyword>
<evidence type="ECO:0000313" key="6">
    <source>
        <dbReference type="Proteomes" id="UP000288429"/>
    </source>
</evidence>
<dbReference type="EMBL" id="NIZV01000233">
    <property type="protein sequence ID" value="RSL98600.1"/>
    <property type="molecule type" value="Genomic_DNA"/>
</dbReference>
<dbReference type="Pfam" id="PF00023">
    <property type="entry name" value="Ank"/>
    <property type="match status" value="1"/>
</dbReference>
<dbReference type="Pfam" id="PF12796">
    <property type="entry name" value="Ank_2"/>
    <property type="match status" value="1"/>
</dbReference>
<name>A0A428T990_9HYPO</name>
<accession>A0A428T990</accession>
<gene>
    <name evidence="5" type="ORF">CDV31_012502</name>
</gene>
<evidence type="ECO:0000256" key="1">
    <source>
        <dbReference type="ARBA" id="ARBA00022737"/>
    </source>
</evidence>